<dbReference type="GO" id="GO:0006627">
    <property type="term" value="P:protein processing involved in protein targeting to mitochondrion"/>
    <property type="evidence" value="ECO:0007669"/>
    <property type="project" value="EnsemblFungi"/>
</dbReference>
<keyword evidence="2" id="KW-0999">Mitochondrion inner membrane</keyword>
<dbReference type="InterPro" id="IPR019757">
    <property type="entry name" value="Pept_S26A_signal_pept_1_Lys-AS"/>
</dbReference>
<dbReference type="OrthoDB" id="308440at2759"/>
<reference evidence="9" key="2">
    <citation type="submission" date="2014-02" db="EMBL/GenBank/DDBJ databases">
        <title>Complete DNA sequence of /Kuraishia capsulata/ illustrates novel genomic features among budding yeasts (/Saccharomycotina/).</title>
        <authorList>
            <person name="Morales L."/>
            <person name="Noel B."/>
            <person name="Porcel B."/>
            <person name="Marcet-Houben M."/>
            <person name="Hullo M-F."/>
            <person name="Sacerdot C."/>
            <person name="Tekaia F."/>
            <person name="Leh-Louis V."/>
            <person name="Despons L."/>
            <person name="Khanna V."/>
            <person name="Aury J-M."/>
            <person name="Barbe V."/>
            <person name="Couloux A."/>
            <person name="Labadie K."/>
            <person name="Pelletier E."/>
            <person name="Souciet J-L."/>
            <person name="Boekhout T."/>
            <person name="Gabaldon T."/>
            <person name="Wincker P."/>
            <person name="Dujon B."/>
        </authorList>
    </citation>
    <scope>NUCLEOTIDE SEQUENCE</scope>
    <source>
        <strain evidence="9">CBS 1993</strain>
    </source>
</reference>
<evidence type="ECO:0000256" key="3">
    <source>
        <dbReference type="ARBA" id="ARBA00022801"/>
    </source>
</evidence>
<evidence type="ECO:0000256" key="7">
    <source>
        <dbReference type="PIRSR" id="PIRSR600223-1"/>
    </source>
</evidence>
<dbReference type="Gene3D" id="2.10.109.10">
    <property type="entry name" value="Umud Fragment, subunit A"/>
    <property type="match status" value="1"/>
</dbReference>
<feature type="domain" description="Peptidase S26" evidence="8">
    <location>
        <begin position="130"/>
        <end position="168"/>
    </location>
</feature>
<dbReference type="RefSeq" id="XP_022460998.1">
    <property type="nucleotide sequence ID" value="XM_022606136.1"/>
</dbReference>
<evidence type="ECO:0000313" key="9">
    <source>
        <dbReference type="EMBL" id="CDK29009.1"/>
    </source>
</evidence>
<feature type="domain" description="Peptidase S26" evidence="8">
    <location>
        <begin position="34"/>
        <end position="116"/>
    </location>
</feature>
<comment type="similarity">
    <text evidence="6">Belongs to the peptidase S26 family. IMP1 subfamily.</text>
</comment>
<dbReference type="PANTHER" id="PTHR12383:SF16">
    <property type="entry name" value="MITOCHONDRIAL INNER MEMBRANE PROTEASE SUBUNIT 1"/>
    <property type="match status" value="1"/>
</dbReference>
<dbReference type="AlphaFoldDB" id="W6MQJ8"/>
<dbReference type="CDD" id="cd06530">
    <property type="entry name" value="S26_SPase_I"/>
    <property type="match status" value="1"/>
</dbReference>
<dbReference type="GO" id="GO:0006465">
    <property type="term" value="P:signal peptide processing"/>
    <property type="evidence" value="ECO:0007669"/>
    <property type="project" value="InterPro"/>
</dbReference>
<dbReference type="PROSITE" id="PS00760">
    <property type="entry name" value="SPASE_I_2"/>
    <property type="match status" value="1"/>
</dbReference>
<keyword evidence="3" id="KW-0378">Hydrolase</keyword>
<evidence type="ECO:0000256" key="1">
    <source>
        <dbReference type="ARBA" id="ARBA00004273"/>
    </source>
</evidence>
<evidence type="ECO:0000256" key="4">
    <source>
        <dbReference type="ARBA" id="ARBA00023128"/>
    </source>
</evidence>
<name>W6MQJ8_9ASCO</name>
<dbReference type="SUPFAM" id="SSF51306">
    <property type="entry name" value="LexA/Signal peptidase"/>
    <property type="match status" value="1"/>
</dbReference>
<keyword evidence="10" id="KW-1185">Reference proteome</keyword>
<evidence type="ECO:0000256" key="6">
    <source>
        <dbReference type="ARBA" id="ARBA00038445"/>
    </source>
</evidence>
<accession>W6MQJ8</accession>
<evidence type="ECO:0000256" key="5">
    <source>
        <dbReference type="ARBA" id="ARBA00023136"/>
    </source>
</evidence>
<dbReference type="InterPro" id="IPR052064">
    <property type="entry name" value="Mito_IMP1_subunit"/>
</dbReference>
<sequence length="193" mass="21609">MSVISKSPFNNYPDPTQTAPPMSETLIYMRTLASWILKTGCAIHYVHSNVYELKESRGESMLTTLNTSFDYVHTLKTYQNGNGVKNGDVIVALKPIDPHQRVCKRITGMPGDVIIIDPSNGSTHGRFESKYMVVPEGHCWVTGDNLSHSLDSRSYSVIPLGLIKGKIVAANDFNGSWRSLWGFRWIENAFVKE</sequence>
<evidence type="ECO:0000259" key="8">
    <source>
        <dbReference type="Pfam" id="PF10502"/>
    </source>
</evidence>
<dbReference type="Proteomes" id="UP000019384">
    <property type="component" value="Unassembled WGS sequence"/>
</dbReference>
<comment type="subcellular location">
    <subcellularLocation>
        <location evidence="1">Mitochondrion inner membrane</location>
    </subcellularLocation>
</comment>
<dbReference type="GeneID" id="34522386"/>
<reference evidence="9" key="1">
    <citation type="submission" date="2013-12" db="EMBL/GenBank/DDBJ databases">
        <authorList>
            <person name="Genoscope - CEA"/>
        </authorList>
    </citation>
    <scope>NUCLEOTIDE SEQUENCE</scope>
    <source>
        <strain evidence="9">CBS 1993</strain>
    </source>
</reference>
<dbReference type="EMBL" id="HG793130">
    <property type="protein sequence ID" value="CDK29009.1"/>
    <property type="molecule type" value="Genomic_DNA"/>
</dbReference>
<dbReference type="InterPro" id="IPR019533">
    <property type="entry name" value="Peptidase_S26"/>
</dbReference>
<dbReference type="GO" id="GO:0004252">
    <property type="term" value="F:serine-type endopeptidase activity"/>
    <property type="evidence" value="ECO:0007669"/>
    <property type="project" value="InterPro"/>
</dbReference>
<feature type="active site" evidence="7">
    <location>
        <position position="104"/>
    </location>
</feature>
<dbReference type="PRINTS" id="PR00727">
    <property type="entry name" value="LEADERPTASE"/>
</dbReference>
<protein>
    <recommendedName>
        <fullName evidence="8">Peptidase S26 domain-containing protein</fullName>
    </recommendedName>
</protein>
<dbReference type="InterPro" id="IPR000223">
    <property type="entry name" value="Pept_S26A_signal_pept_1"/>
</dbReference>
<dbReference type="Pfam" id="PF10502">
    <property type="entry name" value="Peptidase_S26"/>
    <property type="match status" value="2"/>
</dbReference>
<dbReference type="STRING" id="1382522.W6MQJ8"/>
<keyword evidence="5" id="KW-0472">Membrane</keyword>
<dbReference type="PANTHER" id="PTHR12383">
    <property type="entry name" value="PROTEASE FAMILY S26 MITOCHONDRIAL INNER MEMBRANE PROTEASE-RELATED"/>
    <property type="match status" value="1"/>
</dbReference>
<feature type="active site" evidence="7">
    <location>
        <position position="60"/>
    </location>
</feature>
<dbReference type="HOGENOM" id="CLU_028723_4_3_1"/>
<organism evidence="9 10">
    <name type="scientific">Kuraishia capsulata CBS 1993</name>
    <dbReference type="NCBI Taxonomy" id="1382522"/>
    <lineage>
        <taxon>Eukaryota</taxon>
        <taxon>Fungi</taxon>
        <taxon>Dikarya</taxon>
        <taxon>Ascomycota</taxon>
        <taxon>Saccharomycotina</taxon>
        <taxon>Pichiomycetes</taxon>
        <taxon>Pichiales</taxon>
        <taxon>Pichiaceae</taxon>
        <taxon>Kuraishia</taxon>
    </lineage>
</organism>
<evidence type="ECO:0000313" key="10">
    <source>
        <dbReference type="Proteomes" id="UP000019384"/>
    </source>
</evidence>
<dbReference type="GO" id="GO:0042720">
    <property type="term" value="C:mitochondrial inner membrane peptidase complex"/>
    <property type="evidence" value="ECO:0007669"/>
    <property type="project" value="EnsemblFungi"/>
</dbReference>
<keyword evidence="4" id="KW-0496">Mitochondrion</keyword>
<dbReference type="InterPro" id="IPR036286">
    <property type="entry name" value="LexA/Signal_pep-like_sf"/>
</dbReference>
<evidence type="ECO:0000256" key="2">
    <source>
        <dbReference type="ARBA" id="ARBA00022792"/>
    </source>
</evidence>
<gene>
    <name evidence="9" type="ORF">KUCA_T00004995001</name>
</gene>
<proteinExistence type="inferred from homology"/>